<keyword evidence="2" id="KW-0813">Transport</keyword>
<evidence type="ECO:0000313" key="10">
    <source>
        <dbReference type="Proteomes" id="UP000094793"/>
    </source>
</evidence>
<comment type="similarity">
    <text evidence="8">Belongs to the NhaC Na(+)/H(+) (TC 2.A.35) antiporter family.</text>
</comment>
<evidence type="ECO:0000256" key="3">
    <source>
        <dbReference type="ARBA" id="ARBA00022449"/>
    </source>
</evidence>
<gene>
    <name evidence="9" type="ORF">BLSMQ_1351</name>
</gene>
<dbReference type="EMBL" id="CP017150">
    <property type="protein sequence ID" value="AOP53061.1"/>
    <property type="molecule type" value="Genomic_DNA"/>
</dbReference>
<dbReference type="NCBIfam" id="TIGR00931">
    <property type="entry name" value="antiport_nhaC"/>
    <property type="match status" value="1"/>
</dbReference>
<dbReference type="InterPro" id="IPR004770">
    <property type="entry name" value="Na/H_antiport_NhaC"/>
</dbReference>
<dbReference type="PATRIC" id="fig|1703.10.peg.1385"/>
<dbReference type="KEGG" id="blin:BLSMQ_1351"/>
<keyword evidence="4" id="KW-1003">Cell membrane</keyword>
<organism evidence="9 10">
    <name type="scientific">Brevibacterium aurantiacum</name>
    <dbReference type="NCBI Taxonomy" id="273384"/>
    <lineage>
        <taxon>Bacteria</taxon>
        <taxon>Bacillati</taxon>
        <taxon>Actinomycetota</taxon>
        <taxon>Actinomycetes</taxon>
        <taxon>Micrococcales</taxon>
        <taxon>Brevibacteriaceae</taxon>
        <taxon>Brevibacterium</taxon>
    </lineage>
</organism>
<dbReference type="GO" id="GO:0015297">
    <property type="term" value="F:antiporter activity"/>
    <property type="evidence" value="ECO:0007669"/>
    <property type="project" value="UniProtKB-KW"/>
</dbReference>
<keyword evidence="7" id="KW-0472">Membrane</keyword>
<dbReference type="InterPro" id="IPR018461">
    <property type="entry name" value="Na/H_Antiport_NhaC-like_C"/>
</dbReference>
<dbReference type="OrthoDB" id="9762978at2"/>
<dbReference type="RefSeq" id="WP_069599835.1">
    <property type="nucleotide sequence ID" value="NZ_CP017150.1"/>
</dbReference>
<dbReference type="AlphaFoldDB" id="A0A1D7W213"/>
<dbReference type="eggNOG" id="COG1757">
    <property type="taxonomic scope" value="Bacteria"/>
</dbReference>
<protein>
    <submittedName>
        <fullName evidence="9">Na+/H+ antiporter NhaC</fullName>
    </submittedName>
</protein>
<keyword evidence="3" id="KW-0050">Antiport</keyword>
<evidence type="ECO:0000256" key="5">
    <source>
        <dbReference type="ARBA" id="ARBA00022692"/>
    </source>
</evidence>
<dbReference type="InterPro" id="IPR052180">
    <property type="entry name" value="NhaC_Na-H+_Antiporter"/>
</dbReference>
<evidence type="ECO:0000256" key="1">
    <source>
        <dbReference type="ARBA" id="ARBA00004651"/>
    </source>
</evidence>
<dbReference type="GO" id="GO:0005886">
    <property type="term" value="C:plasma membrane"/>
    <property type="evidence" value="ECO:0007669"/>
    <property type="project" value="UniProtKB-SubCell"/>
</dbReference>
<reference evidence="10" key="1">
    <citation type="submission" date="2016-09" db="EMBL/GenBank/DDBJ databases">
        <title>Complete Genome Sequence of Brevibacterium linens SMQ-1335.</title>
        <authorList>
            <person name="de Melo A.G."/>
            <person name="Labrie S.J."/>
            <person name="Dumaresq J."/>
            <person name="Roberts R.J."/>
            <person name="Tremblay D.M."/>
            <person name="Moineau S."/>
        </authorList>
    </citation>
    <scope>NUCLEOTIDE SEQUENCE [LARGE SCALE GENOMIC DNA]</scope>
    <source>
        <strain evidence="10">SMQ-1335</strain>
    </source>
</reference>
<evidence type="ECO:0000256" key="8">
    <source>
        <dbReference type="ARBA" id="ARBA00038435"/>
    </source>
</evidence>
<dbReference type="PANTHER" id="PTHR33451">
    <property type="entry name" value="MALATE-2H(+)/NA(+)-LACTATE ANTIPORTER"/>
    <property type="match status" value="1"/>
</dbReference>
<keyword evidence="5" id="KW-0812">Transmembrane</keyword>
<evidence type="ECO:0000256" key="4">
    <source>
        <dbReference type="ARBA" id="ARBA00022475"/>
    </source>
</evidence>
<accession>A0A1D7W213</accession>
<evidence type="ECO:0000256" key="7">
    <source>
        <dbReference type="ARBA" id="ARBA00023136"/>
    </source>
</evidence>
<proteinExistence type="inferred from homology"/>
<evidence type="ECO:0000313" key="9">
    <source>
        <dbReference type="EMBL" id="AOP53061.1"/>
    </source>
</evidence>
<dbReference type="Proteomes" id="UP000094793">
    <property type="component" value="Chromosome"/>
</dbReference>
<comment type="subcellular location">
    <subcellularLocation>
        <location evidence="1">Cell membrane</location>
        <topology evidence="1">Multi-pass membrane protein</topology>
    </subcellularLocation>
</comment>
<dbReference type="PANTHER" id="PTHR33451:SF3">
    <property type="entry name" value="MALATE-2H(+)_NA(+)-LACTATE ANTIPORTER"/>
    <property type="match status" value="1"/>
</dbReference>
<sequence>MSDIHDGSTLTDDVEQRRPPLGWSLVPLAAMLVLLAVGYGALGLAPEPLLILSAIIAGLVALRMGLTWEEMLLGIREKLDTAMPALLVLISIGILIGTWMIAGTIPMMIYYGLGLISAQFIVLIAFVISAIVSVITGTSWGSAGTVGVALMGIATGLDAPLAATAGAIVAGAYFGDKLSPLSDTTNLAPIAAGTTLWEHIRHMLYTTIPATIVALAIYLFVGVNQSSGGTDSERIDAVTGTLNGLFDFNVLLLLPMLIILGGAILKLPTLPTIIGSSLAAGILAAIFQKVSVESIFASTVDGFTPDMLEVGQETIDGLDPDVTELVTQGGMASMTGVILIAFSAFAFAGIMSKSGALETIIRSLLKFVKRTGDLVLSTVLSCITMAVVTGNSYLSIIVPGELFKKAYADRGLDAKNLSRTLEDSGTVVVPLVPWSSAGVYMAGVLGVSVLDYAPWAVFCYVGFAFAIILGYTGIGIVKRR</sequence>
<keyword evidence="6" id="KW-1133">Transmembrane helix</keyword>
<evidence type="ECO:0000256" key="6">
    <source>
        <dbReference type="ARBA" id="ARBA00022989"/>
    </source>
</evidence>
<evidence type="ECO:0000256" key="2">
    <source>
        <dbReference type="ARBA" id="ARBA00022448"/>
    </source>
</evidence>
<dbReference type="Pfam" id="PF03553">
    <property type="entry name" value="Na_H_antiporter"/>
    <property type="match status" value="1"/>
</dbReference>
<name>A0A1D7W213_BREAU</name>